<evidence type="ECO:0000259" key="2">
    <source>
        <dbReference type="PROSITE" id="PS51831"/>
    </source>
</evidence>
<dbReference type="Pfam" id="PF07697">
    <property type="entry name" value="7TMR-HDED"/>
    <property type="match status" value="1"/>
</dbReference>
<feature type="domain" description="HD" evidence="2">
    <location>
        <begin position="481"/>
        <end position="623"/>
    </location>
</feature>
<dbReference type="CDD" id="cd00077">
    <property type="entry name" value="HDc"/>
    <property type="match status" value="1"/>
</dbReference>
<dbReference type="InterPro" id="IPR006674">
    <property type="entry name" value="HD_domain"/>
</dbReference>
<dbReference type="Pfam" id="PF01966">
    <property type="entry name" value="HD"/>
    <property type="match status" value="1"/>
</dbReference>
<organism evidence="3 4">
    <name type="scientific">candidate division WOR-3 bacterium</name>
    <dbReference type="NCBI Taxonomy" id="2052148"/>
    <lineage>
        <taxon>Bacteria</taxon>
        <taxon>Bacteria division WOR-3</taxon>
    </lineage>
</organism>
<dbReference type="NCBIfam" id="TIGR00277">
    <property type="entry name" value="HDIG"/>
    <property type="match status" value="1"/>
</dbReference>
<feature type="transmembrane region" description="Helical" evidence="1">
    <location>
        <begin position="395"/>
        <end position="417"/>
    </location>
</feature>
<dbReference type="InterPro" id="IPR011621">
    <property type="entry name" value="Metal-dep_PHydrolase_7TM_intra"/>
</dbReference>
<dbReference type="Pfam" id="PF07698">
    <property type="entry name" value="7TM-7TMR_HD"/>
    <property type="match status" value="1"/>
</dbReference>
<keyword evidence="1" id="KW-1133">Transmembrane helix</keyword>
<feature type="transmembrane region" description="Helical" evidence="1">
    <location>
        <begin position="276"/>
        <end position="294"/>
    </location>
</feature>
<comment type="caution">
    <text evidence="3">The sequence shown here is derived from an EMBL/GenBank/DDBJ whole genome shotgun (WGS) entry which is preliminary data.</text>
</comment>
<proteinExistence type="predicted"/>
<dbReference type="SMART" id="SM00471">
    <property type="entry name" value="HDc"/>
    <property type="match status" value="1"/>
</dbReference>
<dbReference type="SUPFAM" id="SSF109604">
    <property type="entry name" value="HD-domain/PDEase-like"/>
    <property type="match status" value="1"/>
</dbReference>
<dbReference type="PROSITE" id="PS51831">
    <property type="entry name" value="HD"/>
    <property type="match status" value="1"/>
</dbReference>
<reference evidence="3" key="1">
    <citation type="journal article" date="2020" name="mSystems">
        <title>Genome- and Community-Level Interaction Insights into Carbon Utilization and Element Cycling Functions of Hydrothermarchaeota in Hydrothermal Sediment.</title>
        <authorList>
            <person name="Zhou Z."/>
            <person name="Liu Y."/>
            <person name="Xu W."/>
            <person name="Pan J."/>
            <person name="Luo Z.H."/>
            <person name="Li M."/>
        </authorList>
    </citation>
    <scope>NUCLEOTIDE SEQUENCE</scope>
    <source>
        <strain evidence="3">HyVt-388</strain>
    </source>
</reference>
<evidence type="ECO:0000313" key="4">
    <source>
        <dbReference type="Proteomes" id="UP000885826"/>
    </source>
</evidence>
<dbReference type="PANTHER" id="PTHR36442:SF1">
    <property type="entry name" value="CYCLIC-DI-AMP PHOSPHODIESTERASE PGPH"/>
    <property type="match status" value="1"/>
</dbReference>
<dbReference type="InterPro" id="IPR003607">
    <property type="entry name" value="HD/PDEase_dom"/>
</dbReference>
<dbReference type="InterPro" id="IPR006675">
    <property type="entry name" value="HDIG_dom"/>
</dbReference>
<feature type="transmembrane region" description="Helical" evidence="1">
    <location>
        <begin position="371"/>
        <end position="389"/>
    </location>
</feature>
<keyword evidence="1" id="KW-0812">Transmembrane</keyword>
<dbReference type="InterPro" id="IPR011624">
    <property type="entry name" value="Metal-dep_PHydrolase_7TM_extra"/>
</dbReference>
<protein>
    <submittedName>
        <fullName evidence="3">HDIG domain-containing protein</fullName>
    </submittedName>
</protein>
<feature type="transmembrane region" description="Helical" evidence="1">
    <location>
        <begin position="306"/>
        <end position="325"/>
    </location>
</feature>
<dbReference type="Proteomes" id="UP000885826">
    <property type="component" value="Unassembled WGS sequence"/>
</dbReference>
<feature type="transmembrane region" description="Helical" evidence="1">
    <location>
        <begin position="429"/>
        <end position="448"/>
    </location>
</feature>
<dbReference type="InterPro" id="IPR052722">
    <property type="entry name" value="PgpH_phosphodiesterase"/>
</dbReference>
<gene>
    <name evidence="3" type="ORF">ENI34_06515</name>
</gene>
<dbReference type="PANTHER" id="PTHR36442">
    <property type="entry name" value="CYCLIC-DI-AMP PHOSPHODIESTERASE PGPH"/>
    <property type="match status" value="1"/>
</dbReference>
<sequence>MKLRIQNRHFLLIGIVLLLNIIFPPPRSVAPKYTFKEGEIAPVDVIAPYDFSIPKTDQELFEEKEEIAKRIPPVFELDNTVFKLIVGKLNGFKVLLDSLSPLIPELGEDSVSYLIQKEYAVDRTVIKYLLKKKRYNRLFNEIIKDLGGFYATGVIEEKNPEFRIITVRSGDKEMVESIDRLYSVSEVESLMTRGKKPEYRRLIAFLVRPNVLYNEDMTKKRIEEVFANVPKTKGKILKGEIIAEKHKRLTRESMEIISALESTYVSIGPWEIVKTIFFRNLFFFSLIYLLFCFGRIARYELFKNKSLYFITLLSAAYLIIGRIVHLTDMIYLLPVSFFIFLFALYFDFYFALIFSFIFAGLFGVTLNSMPIFVFLAVSGAFAAFSMQMVNSRLSLYRPMIYIALANIGAILFADVYLLKNGITLSHLGLGVLNSVISSFFLALLLPLFEKLFDFTTDLTLLELGNLNLPLFKEMAMEAPGTYHHSIVAGSLAEAGARAIGADPILARVGAYYHDIGKLKKPEYFIENQIGMKNPHDNLKPQMSALVIISHVKDGVEMAKKMKLPRKIINIIEQHHGTTSIEVFYQKALTQSANIEEDTFRYPGPKPKTKEAAVVMLADTVEAAARSEKNITVTKLQKILKESVDRKFNDGQLDECPINRHDLEQIKTAFLSILTGVFHPRVDYEKTNKKNHQVVKNKKSKK</sequence>
<dbReference type="Gene3D" id="1.10.3210.10">
    <property type="entry name" value="Hypothetical protein af1432"/>
    <property type="match status" value="1"/>
</dbReference>
<evidence type="ECO:0000256" key="1">
    <source>
        <dbReference type="SAM" id="Phobius"/>
    </source>
</evidence>
<evidence type="ECO:0000313" key="3">
    <source>
        <dbReference type="EMBL" id="HEC78779.1"/>
    </source>
</evidence>
<feature type="transmembrane region" description="Helical" evidence="1">
    <location>
        <begin position="337"/>
        <end position="364"/>
    </location>
</feature>
<dbReference type="AlphaFoldDB" id="A0A9C9EMQ6"/>
<name>A0A9C9EMQ6_UNCW3</name>
<accession>A0A9C9EMQ6</accession>
<dbReference type="EMBL" id="DRIG01000069">
    <property type="protein sequence ID" value="HEC78779.1"/>
    <property type="molecule type" value="Genomic_DNA"/>
</dbReference>
<keyword evidence="1" id="KW-0472">Membrane</keyword>